<comment type="caution">
    <text evidence="1">The sequence shown here is derived from an EMBL/GenBank/DDBJ whole genome shotgun (WGS) entry which is preliminary data.</text>
</comment>
<evidence type="ECO:0000313" key="1">
    <source>
        <dbReference type="EMBL" id="MFC6396052.1"/>
    </source>
</evidence>
<reference evidence="2" key="1">
    <citation type="journal article" date="2019" name="Int. J. Syst. Evol. Microbiol.">
        <title>The Global Catalogue of Microorganisms (GCM) 10K type strain sequencing project: providing services to taxonomists for standard genome sequencing and annotation.</title>
        <authorList>
            <consortium name="The Broad Institute Genomics Platform"/>
            <consortium name="The Broad Institute Genome Sequencing Center for Infectious Disease"/>
            <person name="Wu L."/>
            <person name="Ma J."/>
        </authorList>
    </citation>
    <scope>NUCLEOTIDE SEQUENCE [LARGE SCALE GENOMIC DNA]</scope>
    <source>
        <strain evidence="2">CGMCC 1.15277</strain>
    </source>
</reference>
<dbReference type="Gene3D" id="2.60.40.2880">
    <property type="entry name" value="MmpS1-5, C-terminal soluble domain"/>
    <property type="match status" value="1"/>
</dbReference>
<proteinExistence type="predicted"/>
<gene>
    <name evidence="1" type="ORF">ACFP57_03470</name>
</gene>
<keyword evidence="2" id="KW-1185">Reference proteome</keyword>
<protein>
    <recommendedName>
        <fullName evidence="3">Ig-like domain-containing protein</fullName>
    </recommendedName>
</protein>
<dbReference type="EMBL" id="JBHSUA010000009">
    <property type="protein sequence ID" value="MFC6396052.1"/>
    <property type="molecule type" value="Genomic_DNA"/>
</dbReference>
<sequence length="137" mass="14036">MSAGTKRSRRSGCLWMVLLSLLATFALNFCVRSVGTIIPVPAPEDTSTPHTVVVSVGTTVPTDVNWSVGAQAGTQEVKTNWTRTFKVTGAKVVSVSAQSTGKTASTVTCTISVDGNQIDSASATKAGELASCTGKAG</sequence>
<evidence type="ECO:0000313" key="2">
    <source>
        <dbReference type="Proteomes" id="UP001596266"/>
    </source>
</evidence>
<dbReference type="RefSeq" id="WP_343885328.1">
    <property type="nucleotide sequence ID" value="NZ_BAAAKI010000004.1"/>
</dbReference>
<accession>A0ABW1WYI5</accession>
<name>A0ABW1WYI5_9ACTN</name>
<organism evidence="1 2">
    <name type="scientific">Luteococcus sanguinis</name>
    <dbReference type="NCBI Taxonomy" id="174038"/>
    <lineage>
        <taxon>Bacteria</taxon>
        <taxon>Bacillati</taxon>
        <taxon>Actinomycetota</taxon>
        <taxon>Actinomycetes</taxon>
        <taxon>Propionibacteriales</taxon>
        <taxon>Propionibacteriaceae</taxon>
        <taxon>Luteococcus</taxon>
    </lineage>
</organism>
<dbReference type="Proteomes" id="UP001596266">
    <property type="component" value="Unassembled WGS sequence"/>
</dbReference>
<dbReference type="InterPro" id="IPR038468">
    <property type="entry name" value="MmpS_C"/>
</dbReference>
<evidence type="ECO:0008006" key="3">
    <source>
        <dbReference type="Google" id="ProtNLM"/>
    </source>
</evidence>